<dbReference type="EMBL" id="KN848064">
    <property type="protein sequence ID" value="KIY01702.1"/>
    <property type="molecule type" value="Genomic_DNA"/>
</dbReference>
<evidence type="ECO:0000313" key="4">
    <source>
        <dbReference type="Proteomes" id="UP000053411"/>
    </source>
</evidence>
<dbReference type="AlphaFoldDB" id="A0A0D2IXD0"/>
<feature type="region of interest" description="Disordered" evidence="1">
    <location>
        <begin position="144"/>
        <end position="201"/>
    </location>
</feature>
<dbReference type="Pfam" id="PF17921">
    <property type="entry name" value="Integrase_H2C2"/>
    <property type="match status" value="1"/>
</dbReference>
<protein>
    <recommendedName>
        <fullName evidence="2">Integrase zinc-binding domain-containing protein</fullName>
    </recommendedName>
</protein>
<dbReference type="Gene3D" id="1.10.340.70">
    <property type="match status" value="1"/>
</dbReference>
<evidence type="ECO:0000313" key="3">
    <source>
        <dbReference type="EMBL" id="KIY01702.1"/>
    </source>
</evidence>
<dbReference type="VEuPathDB" id="FungiDB:Z520_01840"/>
<gene>
    <name evidence="3" type="ORF">Z520_01840</name>
</gene>
<keyword evidence="4" id="KW-1185">Reference proteome</keyword>
<dbReference type="RefSeq" id="XP_016635824.1">
    <property type="nucleotide sequence ID" value="XM_016772354.1"/>
</dbReference>
<evidence type="ECO:0000259" key="2">
    <source>
        <dbReference type="Pfam" id="PF17921"/>
    </source>
</evidence>
<dbReference type="GeneID" id="27707586"/>
<accession>A0A0D2IXD0</accession>
<dbReference type="InterPro" id="IPR041588">
    <property type="entry name" value="Integrase_H2C2"/>
</dbReference>
<reference evidence="3 4" key="1">
    <citation type="submission" date="2015-01" db="EMBL/GenBank/DDBJ databases">
        <title>The Genome Sequence of Fonsecaea multimorphosa CBS 102226.</title>
        <authorList>
            <consortium name="The Broad Institute Genomics Platform"/>
            <person name="Cuomo C."/>
            <person name="de Hoog S."/>
            <person name="Gorbushina A."/>
            <person name="Stielow B."/>
            <person name="Teixiera M."/>
            <person name="Abouelleil A."/>
            <person name="Chapman S.B."/>
            <person name="Priest M."/>
            <person name="Young S.K."/>
            <person name="Wortman J."/>
            <person name="Nusbaum C."/>
            <person name="Birren B."/>
        </authorList>
    </citation>
    <scope>NUCLEOTIDE SEQUENCE [LARGE SCALE GENOMIC DNA]</scope>
    <source>
        <strain evidence="3 4">CBS 102226</strain>
    </source>
</reference>
<evidence type="ECO:0000256" key="1">
    <source>
        <dbReference type="SAM" id="MobiDB-lite"/>
    </source>
</evidence>
<proteinExistence type="predicted"/>
<name>A0A0D2IXD0_9EURO</name>
<dbReference type="OrthoDB" id="4955652at2759"/>
<sequence length="201" mass="22569">MNCASQNAPATFSGSTKNAFLQHLRETPNRRRVSQSDRIALIEWLTNPYKRPASQEESSRRNYAQKTFSWDNETQSLLAVAKNRGDHARTVITTDMIADTVERVHENNGHAGWDATWKDVSNSYYGILRSDVIFLLKQCQLCSKDPSKRPKGSARTVDQTQQNSSSISDFLTMTREQTENINDPMLDLSKADTQGGGNILG</sequence>
<feature type="domain" description="Integrase zinc-binding" evidence="2">
    <location>
        <begin position="94"/>
        <end position="144"/>
    </location>
</feature>
<feature type="compositionally biased region" description="Polar residues" evidence="1">
    <location>
        <begin position="156"/>
        <end position="181"/>
    </location>
</feature>
<organism evidence="3 4">
    <name type="scientific">Fonsecaea multimorphosa CBS 102226</name>
    <dbReference type="NCBI Taxonomy" id="1442371"/>
    <lineage>
        <taxon>Eukaryota</taxon>
        <taxon>Fungi</taxon>
        <taxon>Dikarya</taxon>
        <taxon>Ascomycota</taxon>
        <taxon>Pezizomycotina</taxon>
        <taxon>Eurotiomycetes</taxon>
        <taxon>Chaetothyriomycetidae</taxon>
        <taxon>Chaetothyriales</taxon>
        <taxon>Herpotrichiellaceae</taxon>
        <taxon>Fonsecaea</taxon>
    </lineage>
</organism>
<dbReference type="Proteomes" id="UP000053411">
    <property type="component" value="Unassembled WGS sequence"/>
</dbReference>
<dbReference type="STRING" id="1442371.A0A0D2IXD0"/>